<dbReference type="PROSITE" id="PS50862">
    <property type="entry name" value="AA_TRNA_LIGASE_II"/>
    <property type="match status" value="1"/>
</dbReference>
<dbReference type="FunFam" id="3.40.50.800:FF:000032">
    <property type="entry name" value="Proline--tRNA ligase"/>
    <property type="match status" value="1"/>
</dbReference>
<evidence type="ECO:0000256" key="9">
    <source>
        <dbReference type="ARBA" id="ARBA00022917"/>
    </source>
</evidence>
<evidence type="ECO:0000256" key="6">
    <source>
        <dbReference type="ARBA" id="ARBA00022598"/>
    </source>
</evidence>
<name>A0A0F3MD46_ORITS</name>
<dbReference type="EMBL" id="LANO01000022">
    <property type="protein sequence ID" value="KJV52499.1"/>
    <property type="molecule type" value="Genomic_DNA"/>
</dbReference>
<comment type="subcellular location">
    <subcellularLocation>
        <location evidence="1">Cytoplasm</location>
    </subcellularLocation>
</comment>
<gene>
    <name evidence="14" type="primary">proS</name>
    <name evidence="15" type="ORF">GILLIAM_00974</name>
    <name evidence="14" type="ORF">OTSGILL_1462</name>
</gene>
<evidence type="ECO:0000313" key="17">
    <source>
        <dbReference type="Proteomes" id="UP000244959"/>
    </source>
</evidence>
<protein>
    <recommendedName>
        <fullName evidence="4 12">Proline--tRNA ligase</fullName>
        <ecNumber evidence="3 12">6.1.1.15</ecNumber>
    </recommendedName>
</protein>
<dbReference type="Proteomes" id="UP000033769">
    <property type="component" value="Unassembled WGS sequence"/>
</dbReference>
<evidence type="ECO:0000313" key="16">
    <source>
        <dbReference type="Proteomes" id="UP000033769"/>
    </source>
</evidence>
<keyword evidence="8" id="KW-0067">ATP-binding</keyword>
<reference evidence="15" key="3">
    <citation type="submission" date="2018-03" db="EMBL/GenBank/DDBJ databases">
        <authorList>
            <person name="Keele B.F."/>
        </authorList>
    </citation>
    <scope>NUCLEOTIDE SEQUENCE [LARGE SCALE GENOMIC DNA]</scope>
    <source>
        <strain evidence="15">Gilliam</strain>
    </source>
</reference>
<evidence type="ECO:0000256" key="1">
    <source>
        <dbReference type="ARBA" id="ARBA00004496"/>
    </source>
</evidence>
<comment type="subunit">
    <text evidence="2">Homodimer.</text>
</comment>
<dbReference type="PANTHER" id="PTHR42753">
    <property type="entry name" value="MITOCHONDRIAL RIBOSOME PROTEIN L39/PROLYL-TRNA LIGASE FAMILY MEMBER"/>
    <property type="match status" value="1"/>
</dbReference>
<dbReference type="EC" id="6.1.1.15" evidence="3 12"/>
<dbReference type="PATRIC" id="fig|1359184.3.peg.977"/>
<dbReference type="NCBIfam" id="TIGR00409">
    <property type="entry name" value="proS_fam_II"/>
    <property type="match status" value="1"/>
</dbReference>
<dbReference type="SUPFAM" id="SSF55681">
    <property type="entry name" value="Class II aaRS and biotin synthetases"/>
    <property type="match status" value="1"/>
</dbReference>
<dbReference type="InterPro" id="IPR002314">
    <property type="entry name" value="aa-tRNA-synt_IIb"/>
</dbReference>
<dbReference type="GO" id="GO:0005524">
    <property type="term" value="F:ATP binding"/>
    <property type="evidence" value="ECO:0007669"/>
    <property type="project" value="UniProtKB-KW"/>
</dbReference>
<evidence type="ECO:0000256" key="5">
    <source>
        <dbReference type="ARBA" id="ARBA00022490"/>
    </source>
</evidence>
<evidence type="ECO:0000259" key="13">
    <source>
        <dbReference type="PROSITE" id="PS50862"/>
    </source>
</evidence>
<accession>A0A0F3MD46</accession>
<dbReference type="InterPro" id="IPR004500">
    <property type="entry name" value="Pro-tRNA-synth_IIa_bac-type"/>
</dbReference>
<dbReference type="FunFam" id="3.30.930.10:FF:000042">
    <property type="entry name" value="probable proline--tRNA ligase, mitochondrial"/>
    <property type="match status" value="1"/>
</dbReference>
<keyword evidence="9" id="KW-0648">Protein biosynthesis</keyword>
<keyword evidence="5" id="KW-0963">Cytoplasm</keyword>
<dbReference type="EMBL" id="LS398551">
    <property type="protein sequence ID" value="SPR05418.1"/>
    <property type="molecule type" value="Genomic_DNA"/>
</dbReference>
<feature type="domain" description="Aminoacyl-transfer RNA synthetases class-II family profile" evidence="13">
    <location>
        <begin position="38"/>
        <end position="330"/>
    </location>
</feature>
<dbReference type="Gene3D" id="3.30.930.10">
    <property type="entry name" value="Bira Bifunctional Protein, Domain 2"/>
    <property type="match status" value="1"/>
</dbReference>
<keyword evidence="7" id="KW-0547">Nucleotide-binding</keyword>
<dbReference type="PANTHER" id="PTHR42753:SF2">
    <property type="entry name" value="PROLINE--TRNA LIGASE"/>
    <property type="match status" value="1"/>
</dbReference>
<dbReference type="InterPro" id="IPR006195">
    <property type="entry name" value="aa-tRNA-synth_II"/>
</dbReference>
<dbReference type="InterPro" id="IPR033730">
    <property type="entry name" value="ProRS_core_prok"/>
</dbReference>
<dbReference type="InterPro" id="IPR004154">
    <property type="entry name" value="Anticodon-bd"/>
</dbReference>
<dbReference type="AlphaFoldDB" id="A0A0F3MD46"/>
<evidence type="ECO:0000256" key="7">
    <source>
        <dbReference type="ARBA" id="ARBA00022741"/>
    </source>
</evidence>
<dbReference type="Pfam" id="PF00587">
    <property type="entry name" value="tRNA-synt_2b"/>
    <property type="match status" value="1"/>
</dbReference>
<evidence type="ECO:0000256" key="10">
    <source>
        <dbReference type="ARBA" id="ARBA00023146"/>
    </source>
</evidence>
<evidence type="ECO:0000313" key="14">
    <source>
        <dbReference type="EMBL" id="KJV52499.1"/>
    </source>
</evidence>
<reference evidence="17" key="2">
    <citation type="submission" date="2018-03" db="EMBL/GenBank/DDBJ databases">
        <authorList>
            <person name="Batty M. E."/>
            <person name="Batty M E."/>
        </authorList>
    </citation>
    <scope>NUCLEOTIDE SEQUENCE [LARGE SCALE GENOMIC DNA]</scope>
    <source>
        <strain evidence="17">Gilliam</strain>
    </source>
</reference>
<evidence type="ECO:0000256" key="4">
    <source>
        <dbReference type="ARBA" id="ARBA00019110"/>
    </source>
</evidence>
<evidence type="ECO:0000256" key="3">
    <source>
        <dbReference type="ARBA" id="ARBA00012831"/>
    </source>
</evidence>
<dbReference type="CDD" id="cd00861">
    <property type="entry name" value="ProRS_anticodon_short"/>
    <property type="match status" value="1"/>
</dbReference>
<evidence type="ECO:0000313" key="15">
    <source>
        <dbReference type="EMBL" id="SPR05418.1"/>
    </source>
</evidence>
<dbReference type="InterPro" id="IPR002316">
    <property type="entry name" value="Pro-tRNA-ligase_IIa"/>
</dbReference>
<dbReference type="GO" id="GO:0005829">
    <property type="term" value="C:cytosol"/>
    <property type="evidence" value="ECO:0007669"/>
    <property type="project" value="TreeGrafter"/>
</dbReference>
<dbReference type="Pfam" id="PF03129">
    <property type="entry name" value="HGTP_anticodon"/>
    <property type="match status" value="1"/>
</dbReference>
<dbReference type="RefSeq" id="WP_047220674.1">
    <property type="nucleotide sequence ID" value="NZ_LS398551.1"/>
</dbReference>
<dbReference type="CDD" id="cd00779">
    <property type="entry name" value="ProRS_core_prok"/>
    <property type="match status" value="1"/>
</dbReference>
<evidence type="ECO:0000256" key="2">
    <source>
        <dbReference type="ARBA" id="ARBA00011738"/>
    </source>
</evidence>
<dbReference type="InterPro" id="IPR044140">
    <property type="entry name" value="ProRS_anticodon_short"/>
</dbReference>
<dbReference type="NCBIfam" id="NF008979">
    <property type="entry name" value="PRK12325.1"/>
    <property type="match status" value="1"/>
</dbReference>
<dbReference type="SUPFAM" id="SSF52954">
    <property type="entry name" value="Class II aaRS ABD-related"/>
    <property type="match status" value="1"/>
</dbReference>
<dbReference type="GO" id="GO:0006433">
    <property type="term" value="P:prolyl-tRNA aminoacylation"/>
    <property type="evidence" value="ECO:0007669"/>
    <property type="project" value="UniProtKB-UniRule"/>
</dbReference>
<comment type="catalytic activity">
    <reaction evidence="11">
        <text>tRNA(Pro) + L-proline + ATP = L-prolyl-tRNA(Pro) + AMP + diphosphate</text>
        <dbReference type="Rhea" id="RHEA:14305"/>
        <dbReference type="Rhea" id="RHEA-COMP:9700"/>
        <dbReference type="Rhea" id="RHEA-COMP:9702"/>
        <dbReference type="ChEBI" id="CHEBI:30616"/>
        <dbReference type="ChEBI" id="CHEBI:33019"/>
        <dbReference type="ChEBI" id="CHEBI:60039"/>
        <dbReference type="ChEBI" id="CHEBI:78442"/>
        <dbReference type="ChEBI" id="CHEBI:78532"/>
        <dbReference type="ChEBI" id="CHEBI:456215"/>
        <dbReference type="EC" id="6.1.1.15"/>
    </reaction>
</comment>
<keyword evidence="10" id="KW-0030">Aminoacyl-tRNA synthetase</keyword>
<dbReference type="InterPro" id="IPR050062">
    <property type="entry name" value="Pro-tRNA_synthetase"/>
</dbReference>
<keyword evidence="6 14" id="KW-0436">Ligase</keyword>
<dbReference type="InterPro" id="IPR045864">
    <property type="entry name" value="aa-tRNA-synth_II/BPL/LPL"/>
</dbReference>
<proteinExistence type="predicted"/>
<evidence type="ECO:0000256" key="11">
    <source>
        <dbReference type="ARBA" id="ARBA00047671"/>
    </source>
</evidence>
<dbReference type="Gene3D" id="3.40.50.800">
    <property type="entry name" value="Anticodon-binding domain"/>
    <property type="match status" value="1"/>
</dbReference>
<keyword evidence="17" id="KW-1185">Reference proteome</keyword>
<reference evidence="14 16" key="1">
    <citation type="submission" date="2015-02" db="EMBL/GenBank/DDBJ databases">
        <title>Genome Sequencing of Rickettsiales.</title>
        <authorList>
            <person name="Daugherty S.C."/>
            <person name="Su Q."/>
            <person name="Abolude K."/>
            <person name="Beier-Sexton M."/>
            <person name="Carlyon J.A."/>
            <person name="Carter R."/>
            <person name="Day N.P."/>
            <person name="Dumler S.J."/>
            <person name="Dyachenko V."/>
            <person name="Godinez A."/>
            <person name="Kurtti T.J."/>
            <person name="Lichay M."/>
            <person name="Mullins K.E."/>
            <person name="Ott S."/>
            <person name="Pappas-Brown V."/>
            <person name="Paris D.H."/>
            <person name="Patel P."/>
            <person name="Richards A.L."/>
            <person name="Sadzewicz L."/>
            <person name="Sears K."/>
            <person name="Seidman D."/>
            <person name="Sengamalay N."/>
            <person name="Stenos J."/>
            <person name="Tallon L.J."/>
            <person name="Vincent G."/>
            <person name="Fraser C.M."/>
            <person name="Munderloh U."/>
            <person name="Dunning-Hotopp J.C."/>
        </authorList>
    </citation>
    <scope>NUCLEOTIDE SEQUENCE [LARGE SCALE GENOMIC DNA]</scope>
    <source>
        <strain evidence="14 16">Gilliam</strain>
    </source>
</reference>
<organism evidence="14 16">
    <name type="scientific">Orientia tsutsugamushi str. Gilliam</name>
    <dbReference type="NCBI Taxonomy" id="1359184"/>
    <lineage>
        <taxon>Bacteria</taxon>
        <taxon>Pseudomonadati</taxon>
        <taxon>Pseudomonadota</taxon>
        <taxon>Alphaproteobacteria</taxon>
        <taxon>Rickettsiales</taxon>
        <taxon>Rickettsiaceae</taxon>
        <taxon>Rickettsieae</taxon>
        <taxon>Orientia</taxon>
    </lineage>
</organism>
<dbReference type="InterPro" id="IPR036621">
    <property type="entry name" value="Anticodon-bd_dom_sf"/>
</dbReference>
<evidence type="ECO:0000256" key="12">
    <source>
        <dbReference type="NCBIfam" id="TIGR00409"/>
    </source>
</evidence>
<evidence type="ECO:0000256" key="8">
    <source>
        <dbReference type="ARBA" id="ARBA00022840"/>
    </source>
</evidence>
<sequence>MRLSQYFLPLLKEDPAGAEIISHKLMLRAGMIKQACAGIYNWLPLGVKVLQNIQNIVRKNMNAAQCTELLMPCIQPASLWKESSRYNAYGKEMLKIKDRHDNDLLFGPTNEELITDIFRSCIQSYKDLPKNFYHIQWKFRDEIRPRFGVMRSREFIMKDAYSFDIDQDSAIQSYNLMYLTYLKIFKDLGLKVIPVQADNGAIGGKLSHEFHIITATGDSKIYYDSTKFNPFDYNQDLSLNKLEQLYIVTEDKHKTDQNKISNDKVSTISGIEVGHIFYFGTKYSELMKACIQLQNGKLTAVEMGSYGIGISRLIGAIIEANHDEYGIIWPQNVAPFKVSVINLLPNNDKCKQTSNQLYQILIQQKTDALLDDTSSSAGHKLATHDLIGIPYQIIIGKNFIETSTIEFKYRHNHQLQKLSIDALINQLTEISKH</sequence>
<dbReference type="GO" id="GO:0004827">
    <property type="term" value="F:proline-tRNA ligase activity"/>
    <property type="evidence" value="ECO:0007669"/>
    <property type="project" value="UniProtKB-UniRule"/>
</dbReference>
<dbReference type="PRINTS" id="PR01046">
    <property type="entry name" value="TRNASYNTHPRO"/>
</dbReference>
<dbReference type="Proteomes" id="UP000244959">
    <property type="component" value="Chromosome I"/>
</dbReference>